<comment type="catalytic activity">
    <reaction evidence="1">
        <text>a 4-O-methyl-thymidine in DNA + L-cysteinyl-[protein] = a thymidine in DNA + S-methyl-L-cysteinyl-[protein]</text>
        <dbReference type="Rhea" id="RHEA:53428"/>
        <dbReference type="Rhea" id="RHEA-COMP:10131"/>
        <dbReference type="Rhea" id="RHEA-COMP:10132"/>
        <dbReference type="Rhea" id="RHEA-COMP:13555"/>
        <dbReference type="Rhea" id="RHEA-COMP:13556"/>
        <dbReference type="ChEBI" id="CHEBI:29950"/>
        <dbReference type="ChEBI" id="CHEBI:82612"/>
        <dbReference type="ChEBI" id="CHEBI:137386"/>
        <dbReference type="ChEBI" id="CHEBI:137387"/>
        <dbReference type="EC" id="2.1.1.63"/>
    </reaction>
</comment>
<protein>
    <recommendedName>
        <fullName evidence="3">methylated-DNA--[protein]-cysteine S-methyltransferase</fullName>
        <ecNumber evidence="3">2.1.1.63</ecNumber>
    </recommendedName>
</protein>
<feature type="domain" description="Methylguanine DNA methyltransferase ribonuclease-like" evidence="10">
    <location>
        <begin position="14"/>
        <end position="82"/>
    </location>
</feature>
<dbReference type="InterPro" id="IPR036217">
    <property type="entry name" value="MethylDNA_cys_MeTrfase_DNAb"/>
</dbReference>
<comment type="catalytic activity">
    <reaction evidence="8">
        <text>a 6-O-methyl-2'-deoxyguanosine in DNA + L-cysteinyl-[protein] = S-methyl-L-cysteinyl-[protein] + a 2'-deoxyguanosine in DNA</text>
        <dbReference type="Rhea" id="RHEA:24000"/>
        <dbReference type="Rhea" id="RHEA-COMP:10131"/>
        <dbReference type="Rhea" id="RHEA-COMP:10132"/>
        <dbReference type="Rhea" id="RHEA-COMP:11367"/>
        <dbReference type="Rhea" id="RHEA-COMP:11368"/>
        <dbReference type="ChEBI" id="CHEBI:29950"/>
        <dbReference type="ChEBI" id="CHEBI:82612"/>
        <dbReference type="ChEBI" id="CHEBI:85445"/>
        <dbReference type="ChEBI" id="CHEBI:85448"/>
        <dbReference type="EC" id="2.1.1.63"/>
    </reaction>
</comment>
<evidence type="ECO:0000256" key="6">
    <source>
        <dbReference type="ARBA" id="ARBA00022763"/>
    </source>
</evidence>
<dbReference type="Gene3D" id="1.10.10.10">
    <property type="entry name" value="Winged helix-like DNA-binding domain superfamily/Winged helix DNA-binding domain"/>
    <property type="match status" value="1"/>
</dbReference>
<feature type="domain" description="Methylated-DNA-[protein]-cysteine S-methyltransferase DNA binding" evidence="9">
    <location>
        <begin position="86"/>
        <end position="165"/>
    </location>
</feature>
<keyword evidence="5 11" id="KW-0808">Transferase</keyword>
<evidence type="ECO:0000256" key="5">
    <source>
        <dbReference type="ARBA" id="ARBA00022679"/>
    </source>
</evidence>
<comment type="caution">
    <text evidence="11">The sequence shown here is derived from an EMBL/GenBank/DDBJ whole genome shotgun (WGS) entry which is preliminary data.</text>
</comment>
<keyword evidence="6" id="KW-0227">DNA damage</keyword>
<dbReference type="SUPFAM" id="SSF53155">
    <property type="entry name" value="Methylated DNA-protein cysteine methyltransferase domain"/>
    <property type="match status" value="1"/>
</dbReference>
<keyword evidence="12" id="KW-1185">Reference proteome</keyword>
<dbReference type="PROSITE" id="PS00374">
    <property type="entry name" value="MGMT"/>
    <property type="match status" value="1"/>
</dbReference>
<evidence type="ECO:0000313" key="11">
    <source>
        <dbReference type="EMBL" id="PZX03956.1"/>
    </source>
</evidence>
<comment type="similarity">
    <text evidence="2">Belongs to the MGMT family.</text>
</comment>
<dbReference type="Proteomes" id="UP000248646">
    <property type="component" value="Unassembled WGS sequence"/>
</dbReference>
<gene>
    <name evidence="11" type="ORF">C7437_105153</name>
</gene>
<dbReference type="CDD" id="cd06445">
    <property type="entry name" value="ATase"/>
    <property type="match status" value="1"/>
</dbReference>
<dbReference type="GO" id="GO:0003908">
    <property type="term" value="F:methylated-DNA-[protein]-cysteine S-methyltransferase activity"/>
    <property type="evidence" value="ECO:0007669"/>
    <property type="project" value="UniProtKB-EC"/>
</dbReference>
<evidence type="ECO:0000256" key="8">
    <source>
        <dbReference type="ARBA" id="ARBA00049348"/>
    </source>
</evidence>
<dbReference type="PANTHER" id="PTHR10815">
    <property type="entry name" value="METHYLATED-DNA--PROTEIN-CYSTEINE METHYLTRANSFERASE"/>
    <property type="match status" value="1"/>
</dbReference>
<sequence length="168" mass="18841">MNKIFWKLFIHNEWKLYIAATEKGLCYIGSPNKPFEEMETWLTKRFPKLALVGNDEVVEVYTNQIQAYLDGERSEFTIPVDLKGTAFQLAVWDALTKIPYGEKKSYSDIANMIQNPKAVRAVGAAIGANPVLMTIPCHRVVAKNGALTGFRGGLEMKEKLLALESMDV</sequence>
<dbReference type="PANTHER" id="PTHR10815:SF12">
    <property type="entry name" value="METHYLATED-DNA--PROTEIN-CYSTEINE METHYLTRANSFERASE, INDUCIBLE"/>
    <property type="match status" value="1"/>
</dbReference>
<keyword evidence="4 11" id="KW-0489">Methyltransferase</keyword>
<dbReference type="InterPro" id="IPR036631">
    <property type="entry name" value="MGMT_N_sf"/>
</dbReference>
<keyword evidence="7" id="KW-0234">DNA repair</keyword>
<evidence type="ECO:0000256" key="4">
    <source>
        <dbReference type="ARBA" id="ARBA00022603"/>
    </source>
</evidence>
<dbReference type="RefSeq" id="WP_111439989.1">
    <property type="nucleotide sequence ID" value="NZ_QKZI01000005.1"/>
</dbReference>
<dbReference type="GO" id="GO:0006281">
    <property type="term" value="P:DNA repair"/>
    <property type="evidence" value="ECO:0007669"/>
    <property type="project" value="UniProtKB-KW"/>
</dbReference>
<proteinExistence type="inferred from homology"/>
<dbReference type="InterPro" id="IPR008332">
    <property type="entry name" value="MethylG_MeTrfase_N"/>
</dbReference>
<dbReference type="EMBL" id="QKZI01000005">
    <property type="protein sequence ID" value="PZX03956.1"/>
    <property type="molecule type" value="Genomic_DNA"/>
</dbReference>
<dbReference type="InterPro" id="IPR014048">
    <property type="entry name" value="MethylDNA_cys_MeTrfase_DNA-bd"/>
</dbReference>
<dbReference type="AlphaFoldDB" id="A0A2W7MKH8"/>
<evidence type="ECO:0000256" key="7">
    <source>
        <dbReference type="ARBA" id="ARBA00023204"/>
    </source>
</evidence>
<evidence type="ECO:0000256" key="1">
    <source>
        <dbReference type="ARBA" id="ARBA00001286"/>
    </source>
</evidence>
<dbReference type="SUPFAM" id="SSF46767">
    <property type="entry name" value="Methylated DNA-protein cysteine methyltransferase, C-terminal domain"/>
    <property type="match status" value="1"/>
</dbReference>
<evidence type="ECO:0000259" key="9">
    <source>
        <dbReference type="Pfam" id="PF01035"/>
    </source>
</evidence>
<dbReference type="Pfam" id="PF02870">
    <property type="entry name" value="Methyltransf_1N"/>
    <property type="match status" value="1"/>
</dbReference>
<dbReference type="InterPro" id="IPR036388">
    <property type="entry name" value="WH-like_DNA-bd_sf"/>
</dbReference>
<dbReference type="Pfam" id="PF01035">
    <property type="entry name" value="DNA_binding_1"/>
    <property type="match status" value="1"/>
</dbReference>
<dbReference type="GO" id="GO:0032259">
    <property type="term" value="P:methylation"/>
    <property type="evidence" value="ECO:0007669"/>
    <property type="project" value="UniProtKB-KW"/>
</dbReference>
<evidence type="ECO:0000256" key="3">
    <source>
        <dbReference type="ARBA" id="ARBA00011918"/>
    </source>
</evidence>
<name>A0A2W7MKH8_9BACI</name>
<evidence type="ECO:0000256" key="2">
    <source>
        <dbReference type="ARBA" id="ARBA00008711"/>
    </source>
</evidence>
<accession>A0A2W7MKH8</accession>
<dbReference type="FunFam" id="1.10.10.10:FF:000214">
    <property type="entry name" value="Methylated-DNA--protein-cysteine methyltransferase"/>
    <property type="match status" value="1"/>
</dbReference>
<dbReference type="EC" id="2.1.1.63" evidence="3"/>
<evidence type="ECO:0000259" key="10">
    <source>
        <dbReference type="Pfam" id="PF02870"/>
    </source>
</evidence>
<dbReference type="Gene3D" id="3.30.160.70">
    <property type="entry name" value="Methylated DNA-protein cysteine methyltransferase domain"/>
    <property type="match status" value="1"/>
</dbReference>
<organism evidence="11 12">
    <name type="scientific">Psychrobacillus insolitus</name>
    <dbReference type="NCBI Taxonomy" id="1461"/>
    <lineage>
        <taxon>Bacteria</taxon>
        <taxon>Bacillati</taxon>
        <taxon>Bacillota</taxon>
        <taxon>Bacilli</taxon>
        <taxon>Bacillales</taxon>
        <taxon>Bacillaceae</taxon>
        <taxon>Psychrobacillus</taxon>
    </lineage>
</organism>
<evidence type="ECO:0000313" key="12">
    <source>
        <dbReference type="Proteomes" id="UP000248646"/>
    </source>
</evidence>
<reference evidence="11 12" key="1">
    <citation type="submission" date="2018-06" db="EMBL/GenBank/DDBJ databases">
        <title>Genomic Encyclopedia of Type Strains, Phase IV (KMG-IV): sequencing the most valuable type-strain genomes for metagenomic binning, comparative biology and taxonomic classification.</title>
        <authorList>
            <person name="Goeker M."/>
        </authorList>
    </citation>
    <scope>NUCLEOTIDE SEQUENCE [LARGE SCALE GENOMIC DNA]</scope>
    <source>
        <strain evidence="11 12">DSM 5</strain>
    </source>
</reference>
<dbReference type="OrthoDB" id="9802228at2"/>
<dbReference type="NCBIfam" id="TIGR00589">
    <property type="entry name" value="ogt"/>
    <property type="match status" value="1"/>
</dbReference>
<dbReference type="InterPro" id="IPR001497">
    <property type="entry name" value="MethylDNA_cys_MeTrfase_AS"/>
</dbReference>